<gene>
    <name evidence="7" type="ORF">METZ01_LOCUS144982</name>
</gene>
<sequence length="123" mass="14522">MRYSQQRETIKEIVQSTNSHPNADWIFHQAKSKIPKISLGTVYRNLKQLEDEEVIRTIHDGTIARYDWNKDPHDHLRCKVCGDLIDVQLFDDDIRKIVKKKYQFEADDVEMTIIGTCNKHKQP</sequence>
<keyword evidence="5" id="KW-0238">DNA-binding</keyword>
<dbReference type="Pfam" id="PF01475">
    <property type="entry name" value="FUR"/>
    <property type="match status" value="1"/>
</dbReference>
<dbReference type="AlphaFoldDB" id="A0A381ZS63"/>
<evidence type="ECO:0008006" key="8">
    <source>
        <dbReference type="Google" id="ProtNLM"/>
    </source>
</evidence>
<dbReference type="Gene3D" id="1.10.10.10">
    <property type="entry name" value="Winged helix-like DNA-binding domain superfamily/Winged helix DNA-binding domain"/>
    <property type="match status" value="1"/>
</dbReference>
<protein>
    <recommendedName>
        <fullName evidence="8">Transcriptional repressor</fullName>
    </recommendedName>
</protein>
<organism evidence="7">
    <name type="scientific">marine metagenome</name>
    <dbReference type="NCBI Taxonomy" id="408172"/>
    <lineage>
        <taxon>unclassified sequences</taxon>
        <taxon>metagenomes</taxon>
        <taxon>ecological metagenomes</taxon>
    </lineage>
</organism>
<dbReference type="InterPro" id="IPR002481">
    <property type="entry name" value="FUR"/>
</dbReference>
<keyword evidence="4" id="KW-0805">Transcription regulation</keyword>
<dbReference type="SUPFAM" id="SSF46785">
    <property type="entry name" value="Winged helix' DNA-binding domain"/>
    <property type="match status" value="1"/>
</dbReference>
<dbReference type="GO" id="GO:0008270">
    <property type="term" value="F:zinc ion binding"/>
    <property type="evidence" value="ECO:0007669"/>
    <property type="project" value="TreeGrafter"/>
</dbReference>
<dbReference type="InterPro" id="IPR036388">
    <property type="entry name" value="WH-like_DNA-bd_sf"/>
</dbReference>
<dbReference type="CDD" id="cd07153">
    <property type="entry name" value="Fur_like"/>
    <property type="match status" value="1"/>
</dbReference>
<feature type="non-terminal residue" evidence="7">
    <location>
        <position position="123"/>
    </location>
</feature>
<evidence type="ECO:0000256" key="2">
    <source>
        <dbReference type="ARBA" id="ARBA00022491"/>
    </source>
</evidence>
<dbReference type="GO" id="GO:0045892">
    <property type="term" value="P:negative regulation of DNA-templated transcription"/>
    <property type="evidence" value="ECO:0007669"/>
    <property type="project" value="TreeGrafter"/>
</dbReference>
<dbReference type="GO" id="GO:1900376">
    <property type="term" value="P:regulation of secondary metabolite biosynthetic process"/>
    <property type="evidence" value="ECO:0007669"/>
    <property type="project" value="TreeGrafter"/>
</dbReference>
<dbReference type="InterPro" id="IPR043135">
    <property type="entry name" value="Fur_C"/>
</dbReference>
<dbReference type="InterPro" id="IPR036390">
    <property type="entry name" value="WH_DNA-bd_sf"/>
</dbReference>
<comment type="similarity">
    <text evidence="1">Belongs to the Fur family.</text>
</comment>
<evidence type="ECO:0000256" key="4">
    <source>
        <dbReference type="ARBA" id="ARBA00023015"/>
    </source>
</evidence>
<evidence type="ECO:0000256" key="5">
    <source>
        <dbReference type="ARBA" id="ARBA00023125"/>
    </source>
</evidence>
<keyword evidence="6" id="KW-0804">Transcription</keyword>
<name>A0A381ZS63_9ZZZZ</name>
<keyword evidence="2" id="KW-0678">Repressor</keyword>
<reference evidence="7" key="1">
    <citation type="submission" date="2018-05" db="EMBL/GenBank/DDBJ databases">
        <authorList>
            <person name="Lanie J.A."/>
            <person name="Ng W.-L."/>
            <person name="Kazmierczak K.M."/>
            <person name="Andrzejewski T.M."/>
            <person name="Davidsen T.M."/>
            <person name="Wayne K.J."/>
            <person name="Tettelin H."/>
            <person name="Glass J.I."/>
            <person name="Rusch D."/>
            <person name="Podicherti R."/>
            <person name="Tsui H.-C.T."/>
            <person name="Winkler M.E."/>
        </authorList>
    </citation>
    <scope>NUCLEOTIDE SEQUENCE</scope>
</reference>
<proteinExistence type="inferred from homology"/>
<evidence type="ECO:0000256" key="6">
    <source>
        <dbReference type="ARBA" id="ARBA00023163"/>
    </source>
</evidence>
<keyword evidence="3" id="KW-0862">Zinc</keyword>
<dbReference type="GO" id="GO:0000976">
    <property type="term" value="F:transcription cis-regulatory region binding"/>
    <property type="evidence" value="ECO:0007669"/>
    <property type="project" value="TreeGrafter"/>
</dbReference>
<dbReference type="PANTHER" id="PTHR33202:SF7">
    <property type="entry name" value="FERRIC UPTAKE REGULATION PROTEIN"/>
    <property type="match status" value="1"/>
</dbReference>
<evidence type="ECO:0000256" key="3">
    <source>
        <dbReference type="ARBA" id="ARBA00022833"/>
    </source>
</evidence>
<dbReference type="EMBL" id="UINC01022465">
    <property type="protein sequence ID" value="SVA92128.1"/>
    <property type="molecule type" value="Genomic_DNA"/>
</dbReference>
<dbReference type="GO" id="GO:0003700">
    <property type="term" value="F:DNA-binding transcription factor activity"/>
    <property type="evidence" value="ECO:0007669"/>
    <property type="project" value="InterPro"/>
</dbReference>
<evidence type="ECO:0000313" key="7">
    <source>
        <dbReference type="EMBL" id="SVA92128.1"/>
    </source>
</evidence>
<accession>A0A381ZS63</accession>
<dbReference type="Gene3D" id="3.30.1490.190">
    <property type="match status" value="1"/>
</dbReference>
<dbReference type="PANTHER" id="PTHR33202">
    <property type="entry name" value="ZINC UPTAKE REGULATION PROTEIN"/>
    <property type="match status" value="1"/>
</dbReference>
<evidence type="ECO:0000256" key="1">
    <source>
        <dbReference type="ARBA" id="ARBA00007957"/>
    </source>
</evidence>